<dbReference type="Proteomes" id="UP001202328">
    <property type="component" value="Unassembled WGS sequence"/>
</dbReference>
<protein>
    <submittedName>
        <fullName evidence="1">Uncharacterized protein</fullName>
    </submittedName>
</protein>
<proteinExistence type="predicted"/>
<dbReference type="EMBL" id="JAJJMB010008256">
    <property type="protein sequence ID" value="KAI3924816.1"/>
    <property type="molecule type" value="Genomic_DNA"/>
</dbReference>
<evidence type="ECO:0000313" key="2">
    <source>
        <dbReference type="Proteomes" id="UP001202328"/>
    </source>
</evidence>
<gene>
    <name evidence="1" type="ORF">MKW98_031067</name>
</gene>
<organism evidence="1 2">
    <name type="scientific">Papaver atlanticum</name>
    <dbReference type="NCBI Taxonomy" id="357466"/>
    <lineage>
        <taxon>Eukaryota</taxon>
        <taxon>Viridiplantae</taxon>
        <taxon>Streptophyta</taxon>
        <taxon>Embryophyta</taxon>
        <taxon>Tracheophyta</taxon>
        <taxon>Spermatophyta</taxon>
        <taxon>Magnoliopsida</taxon>
        <taxon>Ranunculales</taxon>
        <taxon>Papaveraceae</taxon>
        <taxon>Papaveroideae</taxon>
        <taxon>Papaver</taxon>
    </lineage>
</organism>
<name>A0AAD4XL96_9MAGN</name>
<comment type="caution">
    <text evidence="1">The sequence shown here is derived from an EMBL/GenBank/DDBJ whole genome shotgun (WGS) entry which is preliminary data.</text>
</comment>
<dbReference type="AlphaFoldDB" id="A0AAD4XL96"/>
<sequence length="114" mass="12229">MPAIPILSTQETGARENETDVLHTTVNDLHGNDVHIESFLSCSEAHTTGVESLEVGELVEEPVDATMNISSSKCQAPDSTLLLTLTSVDVTPSPSGSTSTYAQGRVEEFEFVDY</sequence>
<evidence type="ECO:0000313" key="1">
    <source>
        <dbReference type="EMBL" id="KAI3924816.1"/>
    </source>
</evidence>
<keyword evidence="2" id="KW-1185">Reference proteome</keyword>
<accession>A0AAD4XL96</accession>
<reference evidence="1" key="1">
    <citation type="submission" date="2022-04" db="EMBL/GenBank/DDBJ databases">
        <title>A functionally conserved STORR gene fusion in Papaver species that diverged 16.8 million years ago.</title>
        <authorList>
            <person name="Catania T."/>
        </authorList>
    </citation>
    <scope>NUCLEOTIDE SEQUENCE</scope>
    <source>
        <strain evidence="1">S-188037</strain>
    </source>
</reference>